<proteinExistence type="predicted"/>
<dbReference type="AlphaFoldDB" id="A0A7R9E966"/>
<dbReference type="EMBL" id="OB793864">
    <property type="protein sequence ID" value="CAD7428791.1"/>
    <property type="molecule type" value="Genomic_DNA"/>
</dbReference>
<gene>
    <name evidence="1" type="ORF">TMSB3V08_LOCUS5584</name>
</gene>
<reference evidence="1" key="1">
    <citation type="submission" date="2020-11" db="EMBL/GenBank/DDBJ databases">
        <authorList>
            <person name="Tran Van P."/>
        </authorList>
    </citation>
    <scope>NUCLEOTIDE SEQUENCE</scope>
</reference>
<sequence length="206" mass="23483">MSRRSKDSFFSLLGLVHPTEIRSSISPSSVFEFNKTSTLANYATEAGQLRRKNMPANLKLLKLKRGETADGSCNNILALKWKYKIDVSLLSTRHKNVDMTDTRKRRRIRGQGEVGDFVSKPKPVLDHNGGKCGVDPMHQVLSTFLLMRKYVKGRELRTPISEANQAFRYERVLSWTREVSECSVGREFDCLLGMDMAEPRGIRIYP</sequence>
<protein>
    <submittedName>
        <fullName evidence="1">Uncharacterized protein</fullName>
    </submittedName>
</protein>
<evidence type="ECO:0000313" key="1">
    <source>
        <dbReference type="EMBL" id="CAD7428791.1"/>
    </source>
</evidence>
<accession>A0A7R9E966</accession>
<organism evidence="1">
    <name type="scientific">Timema monikensis</name>
    <dbReference type="NCBI Taxonomy" id="170555"/>
    <lineage>
        <taxon>Eukaryota</taxon>
        <taxon>Metazoa</taxon>
        <taxon>Ecdysozoa</taxon>
        <taxon>Arthropoda</taxon>
        <taxon>Hexapoda</taxon>
        <taxon>Insecta</taxon>
        <taxon>Pterygota</taxon>
        <taxon>Neoptera</taxon>
        <taxon>Polyneoptera</taxon>
        <taxon>Phasmatodea</taxon>
        <taxon>Timematodea</taxon>
        <taxon>Timematoidea</taxon>
        <taxon>Timematidae</taxon>
        <taxon>Timema</taxon>
    </lineage>
</organism>
<name>A0A7R9E966_9NEOP</name>